<dbReference type="SMART" id="SM00156">
    <property type="entry name" value="PP2Ac"/>
    <property type="match status" value="1"/>
</dbReference>
<organism evidence="7 8">
    <name type="scientific">Bodo saltans</name>
    <name type="common">Flagellated protozoan</name>
    <dbReference type="NCBI Taxonomy" id="75058"/>
    <lineage>
        <taxon>Eukaryota</taxon>
        <taxon>Discoba</taxon>
        <taxon>Euglenozoa</taxon>
        <taxon>Kinetoplastea</taxon>
        <taxon>Metakinetoplastina</taxon>
        <taxon>Eubodonida</taxon>
        <taxon>Bodonidae</taxon>
        <taxon>Bodo</taxon>
    </lineage>
</organism>
<dbReference type="InterPro" id="IPR006186">
    <property type="entry name" value="Ser/Thr-sp_prot-phosphatase"/>
</dbReference>
<dbReference type="EMBL" id="CYKH01001635">
    <property type="protein sequence ID" value="CUG88381.1"/>
    <property type="molecule type" value="Genomic_DNA"/>
</dbReference>
<feature type="region of interest" description="Disordered" evidence="5">
    <location>
        <begin position="1"/>
        <end position="23"/>
    </location>
</feature>
<evidence type="ECO:0000256" key="1">
    <source>
        <dbReference type="ARBA" id="ARBA00001936"/>
    </source>
</evidence>
<evidence type="ECO:0000256" key="2">
    <source>
        <dbReference type="ARBA" id="ARBA00022723"/>
    </source>
</evidence>
<dbReference type="InterPro" id="IPR011992">
    <property type="entry name" value="EF-hand-dom_pair"/>
</dbReference>
<dbReference type="Proteomes" id="UP000051952">
    <property type="component" value="Unassembled WGS sequence"/>
</dbReference>
<keyword evidence="4" id="KW-0378">Hydrolase</keyword>
<dbReference type="InterPro" id="IPR051134">
    <property type="entry name" value="PPP_phosphatase"/>
</dbReference>
<dbReference type="Pfam" id="PF00149">
    <property type="entry name" value="Metallophos"/>
    <property type="match status" value="1"/>
</dbReference>
<keyword evidence="8" id="KW-1185">Reference proteome</keyword>
<dbReference type="PANTHER" id="PTHR45668">
    <property type="entry name" value="SERINE/THREONINE-PROTEIN PHOSPHATASE 5-RELATED"/>
    <property type="match status" value="1"/>
</dbReference>
<dbReference type="PANTHER" id="PTHR45668:SF13">
    <property type="entry name" value="SERINE_THREONINE-PROTEIN PHOSPHATASE"/>
    <property type="match status" value="1"/>
</dbReference>
<dbReference type="SUPFAM" id="SSF47473">
    <property type="entry name" value="EF-hand"/>
    <property type="match status" value="1"/>
</dbReference>
<reference evidence="8" key="1">
    <citation type="submission" date="2015-09" db="EMBL/GenBank/DDBJ databases">
        <authorList>
            <consortium name="Pathogen Informatics"/>
        </authorList>
    </citation>
    <scope>NUCLEOTIDE SEQUENCE [LARGE SCALE GENOMIC DNA]</scope>
    <source>
        <strain evidence="8">Lake Konstanz</strain>
    </source>
</reference>
<dbReference type="OMA" id="NYNEFCS"/>
<evidence type="ECO:0000256" key="5">
    <source>
        <dbReference type="SAM" id="MobiDB-lite"/>
    </source>
</evidence>
<dbReference type="GO" id="GO:0046872">
    <property type="term" value="F:metal ion binding"/>
    <property type="evidence" value="ECO:0007669"/>
    <property type="project" value="UniProtKB-KW"/>
</dbReference>
<comment type="similarity">
    <text evidence="4">Belongs to the PPP phosphatase family.</text>
</comment>
<comment type="catalytic activity">
    <reaction evidence="4">
        <text>O-phospho-L-threonyl-[protein] + H2O = L-threonyl-[protein] + phosphate</text>
        <dbReference type="Rhea" id="RHEA:47004"/>
        <dbReference type="Rhea" id="RHEA-COMP:11060"/>
        <dbReference type="Rhea" id="RHEA-COMP:11605"/>
        <dbReference type="ChEBI" id="CHEBI:15377"/>
        <dbReference type="ChEBI" id="CHEBI:30013"/>
        <dbReference type="ChEBI" id="CHEBI:43474"/>
        <dbReference type="ChEBI" id="CHEBI:61977"/>
        <dbReference type="EC" id="3.1.3.16"/>
    </reaction>
</comment>
<evidence type="ECO:0000256" key="4">
    <source>
        <dbReference type="RuleBase" id="RU004273"/>
    </source>
</evidence>
<sequence>MGCNNSKQQATKTSTSQHVPAKQPTRIESGTLCHFCKKRFPEHEHSNHTVMCDEREVTCWNSWCREIVKQGVLAAHMEQCARKQKTICSKCGAHVLVSELPKHRDTCQLQVCTHCGESCIARILKYCPHQTLGKISITSGPFATEALRSKFCPNENASPIAVANFNVARLQQLWRWMKTRSVVEDTIFRLIHKEMDLKKEGFAIFKAHDKLDKPAGSAPKKSRSVLNPPVVAPATSSHYFPSNSKIPITFDHIRQMIRDLASHTLLPYPAAWRVFTDTLNHLNTLPNVVRLMPPVGARVVNGRTIQGGKTIVVGDLHGQLADLLHIIREGGMPDDSTFYIFNGDFVDRGPYGVEVLLVLFSLMLAFPKYVALNRGNHECDYMNEEYGFDVEVSTKYDRNMFRLIQRCFCALPLATMVGRDILVVHGGLPRRNGVTIDDICRIQRFRQIPMPEHTQPEEDEMFQDLVWSDPWENLGWKESERGAGVQFGPDVTRDFCKTNQLQLVIRSHEEYQKGYEEHHQGKLVTVFSASNYDGPDTNKGSFMVLVGDNPEPSYHLYQVYEDDLDEYNQTELNETMFLGTAATPTLSRAMGGSFASLTIQNRQKKRARDEVLRVLRERIFQRRHRMLAYFTKLDRSRKGSVWKIEWVETMRNVLNLHLPWFFLRQYIVAEDPQTSRIFYSGFLNQFRNKLFTLWMNEWETGMSQQLVARQRTVQRAQHIEAAFSKGLVNYNEFCSAMRSIDYTMSDAQLFQLFQYYDDNGSAQVDGPQLLKELQNARSVPQCNPLKWDLDAMEQLQTIVIQGRSQLPTLFKINSRDRTVSKEKYIHGMTQLCRGMKNVLSPQQRDAIYTFLTGNKDEIDWDAFIAGFAIIDTTRKVPATTDLLRRYSVAEFDVPLTPVGQIRQFPGSPTRLSPEP</sequence>
<evidence type="ECO:0000313" key="8">
    <source>
        <dbReference type="Proteomes" id="UP000051952"/>
    </source>
</evidence>
<dbReference type="Gene3D" id="3.30.40.10">
    <property type="entry name" value="Zinc/RING finger domain, C3HC4 (zinc finger)"/>
    <property type="match status" value="1"/>
</dbReference>
<dbReference type="SUPFAM" id="SSF56300">
    <property type="entry name" value="Metallo-dependent phosphatases"/>
    <property type="match status" value="1"/>
</dbReference>
<dbReference type="GO" id="GO:0004722">
    <property type="term" value="F:protein serine/threonine phosphatase activity"/>
    <property type="evidence" value="ECO:0007669"/>
    <property type="project" value="UniProtKB-EC"/>
</dbReference>
<gene>
    <name evidence="7" type="ORF">BSAL_15130</name>
</gene>
<dbReference type="InterPro" id="IPR029052">
    <property type="entry name" value="Metallo-depent_PP-like"/>
</dbReference>
<dbReference type="VEuPathDB" id="TriTrypDB:BSAL_15130"/>
<accession>A0A0S4JE35</accession>
<evidence type="ECO:0000259" key="6">
    <source>
        <dbReference type="PROSITE" id="PS00125"/>
    </source>
</evidence>
<keyword evidence="2" id="KW-0479">Metal-binding</keyword>
<dbReference type="Gene3D" id="1.10.238.10">
    <property type="entry name" value="EF-hand"/>
    <property type="match status" value="1"/>
</dbReference>
<feature type="compositionally biased region" description="Polar residues" evidence="5">
    <location>
        <begin position="1"/>
        <end position="18"/>
    </location>
</feature>
<dbReference type="OrthoDB" id="445564at2759"/>
<evidence type="ECO:0000313" key="7">
    <source>
        <dbReference type="EMBL" id="CUG88381.1"/>
    </source>
</evidence>
<proteinExistence type="inferred from homology"/>
<dbReference type="EC" id="3.1.3.16" evidence="4"/>
<dbReference type="AlphaFoldDB" id="A0A0S4JE35"/>
<dbReference type="PRINTS" id="PR00114">
    <property type="entry name" value="STPHPHTASE"/>
</dbReference>
<name>A0A0S4JE35_BODSA</name>
<protein>
    <recommendedName>
        <fullName evidence="4">Serine/threonine-protein phosphatase</fullName>
        <ecNumber evidence="4">3.1.3.16</ecNumber>
    </recommendedName>
</protein>
<dbReference type="InterPro" id="IPR004843">
    <property type="entry name" value="Calcineurin-like_PHP"/>
</dbReference>
<comment type="cofactor">
    <cofactor evidence="1">
        <name>Mn(2+)</name>
        <dbReference type="ChEBI" id="CHEBI:29035"/>
    </cofactor>
</comment>
<evidence type="ECO:0000256" key="3">
    <source>
        <dbReference type="ARBA" id="ARBA00023211"/>
    </source>
</evidence>
<feature type="domain" description="Serine/threonine specific protein phosphatases" evidence="6">
    <location>
        <begin position="373"/>
        <end position="378"/>
    </location>
</feature>
<dbReference type="InterPro" id="IPR013083">
    <property type="entry name" value="Znf_RING/FYVE/PHD"/>
</dbReference>
<dbReference type="PROSITE" id="PS00125">
    <property type="entry name" value="SER_THR_PHOSPHATASE"/>
    <property type="match status" value="1"/>
</dbReference>
<dbReference type="Gene3D" id="3.60.21.10">
    <property type="match status" value="1"/>
</dbReference>
<keyword evidence="3" id="KW-0464">Manganese</keyword>